<gene>
    <name evidence="3" type="ORF">PHLCEN_2v9477</name>
</gene>
<evidence type="ECO:0000313" key="3">
    <source>
        <dbReference type="EMBL" id="PSR74887.1"/>
    </source>
</evidence>
<evidence type="ECO:0000259" key="2">
    <source>
        <dbReference type="Pfam" id="PF14200"/>
    </source>
</evidence>
<evidence type="ECO:0000313" key="4">
    <source>
        <dbReference type="Proteomes" id="UP000186601"/>
    </source>
</evidence>
<comment type="caution">
    <text evidence="3">The sequence shown here is derived from an EMBL/GenBank/DDBJ whole genome shotgun (WGS) entry which is preliminary data.</text>
</comment>
<keyword evidence="4" id="KW-1185">Reference proteome</keyword>
<dbReference type="CDD" id="cd23422">
    <property type="entry name" value="beta-trefoil_Ricin_MPL_CNL"/>
    <property type="match status" value="1"/>
</dbReference>
<reference evidence="3 4" key="1">
    <citation type="submission" date="2018-02" db="EMBL/GenBank/DDBJ databases">
        <title>Genome sequence of the basidiomycete white-rot fungus Phlebia centrifuga.</title>
        <authorList>
            <person name="Granchi Z."/>
            <person name="Peng M."/>
            <person name="de Vries R.P."/>
            <person name="Hilden K."/>
            <person name="Makela M.R."/>
            <person name="Grigoriev I."/>
            <person name="Riley R."/>
        </authorList>
    </citation>
    <scope>NUCLEOTIDE SEQUENCE [LARGE SCALE GENOMIC DNA]</scope>
    <source>
        <strain evidence="3 4">FBCC195</strain>
    </source>
</reference>
<evidence type="ECO:0000256" key="1">
    <source>
        <dbReference type="SAM" id="MobiDB-lite"/>
    </source>
</evidence>
<accession>A0A2R6NQN4</accession>
<dbReference type="InterPro" id="IPR035992">
    <property type="entry name" value="Ricin_B-like_lectins"/>
</dbReference>
<dbReference type="Proteomes" id="UP000186601">
    <property type="component" value="Unassembled WGS sequence"/>
</dbReference>
<protein>
    <recommendedName>
        <fullName evidence="2">Ricin B lectin domain-containing protein</fullName>
    </recommendedName>
</protein>
<feature type="region of interest" description="Disordered" evidence="1">
    <location>
        <begin position="1"/>
        <end position="36"/>
    </location>
</feature>
<dbReference type="InterPro" id="IPR000772">
    <property type="entry name" value="Ricin_B_lectin"/>
</dbReference>
<dbReference type="EMBL" id="MLYV02000945">
    <property type="protein sequence ID" value="PSR74887.1"/>
    <property type="molecule type" value="Genomic_DNA"/>
</dbReference>
<proteinExistence type="predicted"/>
<dbReference type="OrthoDB" id="3228793at2759"/>
<dbReference type="SUPFAM" id="SSF50370">
    <property type="entry name" value="Ricin B-like lectins"/>
    <property type="match status" value="1"/>
</dbReference>
<sequence>MSHPSQPPAAFSPKSGLNPATTSNSPTRRKQSTLKPGVYTLVNAQSGTVIDLSVVDHKTVVGFPRHNGDNQQWRFALLGPGYTIQSNSSGEYLTLKEGITHGAALSMSTFPVAWKVDAYEEAAGELFVQIFWPSENPYVLELAGGDAALFSKIQLASYWQHNERCQLWRVVEVHHNPGAYALDRAQSNTVIRHIESPIPTKYPIEELAQHLHNRVLEREAKTSIQRMQNGLREKKEKSTRTRIKLEKGLDRMYRLAVDEQLEFNYWQALFVALSY</sequence>
<dbReference type="Gene3D" id="2.80.10.50">
    <property type="match status" value="1"/>
</dbReference>
<dbReference type="Pfam" id="PF14200">
    <property type="entry name" value="RicinB_lectin_2"/>
    <property type="match status" value="1"/>
</dbReference>
<organism evidence="3 4">
    <name type="scientific">Hermanssonia centrifuga</name>
    <dbReference type="NCBI Taxonomy" id="98765"/>
    <lineage>
        <taxon>Eukaryota</taxon>
        <taxon>Fungi</taxon>
        <taxon>Dikarya</taxon>
        <taxon>Basidiomycota</taxon>
        <taxon>Agaricomycotina</taxon>
        <taxon>Agaricomycetes</taxon>
        <taxon>Polyporales</taxon>
        <taxon>Meruliaceae</taxon>
        <taxon>Hermanssonia</taxon>
    </lineage>
</organism>
<name>A0A2R6NQN4_9APHY</name>
<feature type="domain" description="Ricin B lectin" evidence="2">
    <location>
        <begin position="35"/>
        <end position="106"/>
    </location>
</feature>
<dbReference type="AlphaFoldDB" id="A0A2R6NQN4"/>